<feature type="binding site" evidence="5">
    <location>
        <position position="366"/>
    </location>
    <ligand>
        <name>a divalent metal cation</name>
        <dbReference type="ChEBI" id="CHEBI:60240"/>
        <label>2</label>
        <note>catalytic</note>
    </ligand>
</feature>
<evidence type="ECO:0000256" key="6">
    <source>
        <dbReference type="RuleBase" id="RU003653"/>
    </source>
</evidence>
<dbReference type="GO" id="GO:0006508">
    <property type="term" value="P:proteolysis"/>
    <property type="evidence" value="ECO:0007669"/>
    <property type="project" value="UniProtKB-KW"/>
</dbReference>
<dbReference type="GO" id="GO:0004239">
    <property type="term" value="F:initiator methionyl aminopeptidase activity"/>
    <property type="evidence" value="ECO:0007669"/>
    <property type="project" value="UniProtKB-UniRule"/>
</dbReference>
<dbReference type="EMBL" id="LN483157">
    <property type="protein sequence ID" value="CED83990.1"/>
    <property type="molecule type" value="Genomic_DNA"/>
</dbReference>
<comment type="similarity">
    <text evidence="5">Belongs to the peptidase M24A family. Methionine aminopeptidase type 1 subfamily.</text>
</comment>
<dbReference type="PRINTS" id="PR00599">
    <property type="entry name" value="MAPEPTIDASE"/>
</dbReference>
<dbReference type="NCBIfam" id="TIGR00500">
    <property type="entry name" value="met_pdase_I"/>
    <property type="match status" value="1"/>
</dbReference>
<feature type="domain" description="Peptidase M24" evidence="7">
    <location>
        <begin position="140"/>
        <end position="373"/>
    </location>
</feature>
<keyword evidence="3 5" id="KW-0479">Metal-binding</keyword>
<feature type="binding site" evidence="5">
    <location>
        <position position="205"/>
    </location>
    <ligand>
        <name>substrate</name>
    </ligand>
</feature>
<keyword evidence="2 5" id="KW-0645">Protease</keyword>
<organism evidence="8">
    <name type="scientific">Phaffia rhodozyma</name>
    <name type="common">Yeast</name>
    <name type="synonym">Xanthophyllomyces dendrorhous</name>
    <dbReference type="NCBI Taxonomy" id="264483"/>
    <lineage>
        <taxon>Eukaryota</taxon>
        <taxon>Fungi</taxon>
        <taxon>Dikarya</taxon>
        <taxon>Basidiomycota</taxon>
        <taxon>Agaricomycotina</taxon>
        <taxon>Tremellomycetes</taxon>
        <taxon>Cystofilobasidiales</taxon>
        <taxon>Mrakiaceae</taxon>
        <taxon>Phaffia</taxon>
    </lineage>
</organism>
<dbReference type="InterPro" id="IPR036005">
    <property type="entry name" value="Creatinase/aminopeptidase-like"/>
</dbReference>
<keyword evidence="4 5" id="KW-0378">Hydrolase</keyword>
<dbReference type="InterPro" id="IPR000994">
    <property type="entry name" value="Pept_M24"/>
</dbReference>
<feature type="binding site" evidence="5">
    <location>
        <position position="335"/>
    </location>
    <ligand>
        <name>a divalent metal cation</name>
        <dbReference type="ChEBI" id="CHEBI:60240"/>
        <label>2</label>
        <note>catalytic</note>
    </ligand>
</feature>
<dbReference type="AlphaFoldDB" id="A0A0F7STT0"/>
<dbReference type="EC" id="3.4.11.18" evidence="6"/>
<dbReference type="GO" id="GO:0046872">
    <property type="term" value="F:metal ion binding"/>
    <property type="evidence" value="ECO:0007669"/>
    <property type="project" value="UniProtKB-UniRule"/>
</dbReference>
<feature type="binding site" evidence="5">
    <location>
        <position position="222"/>
    </location>
    <ligand>
        <name>a divalent metal cation</name>
        <dbReference type="ChEBI" id="CHEBI:60240"/>
        <label>1</label>
    </ligand>
</feature>
<evidence type="ECO:0000256" key="2">
    <source>
        <dbReference type="ARBA" id="ARBA00022670"/>
    </source>
</evidence>
<evidence type="ECO:0000256" key="1">
    <source>
        <dbReference type="ARBA" id="ARBA00022438"/>
    </source>
</evidence>
<dbReference type="PANTHER" id="PTHR43330">
    <property type="entry name" value="METHIONINE AMINOPEPTIDASE"/>
    <property type="match status" value="1"/>
</dbReference>
<accession>A0A0F7STT0</accession>
<evidence type="ECO:0000313" key="8">
    <source>
        <dbReference type="EMBL" id="CED83990.1"/>
    </source>
</evidence>
<keyword evidence="1 5" id="KW-0031">Aminopeptidase</keyword>
<sequence length="389" mass="42735">MKQSWSVPVASTWVFGEASSMTKLASTRTKSHRLIHKAVQNPAAATAALSASSVPAAKIELKEGQYIFDPDFNYTGSLRAVYPLSDKREVPAHIPRPDYVDHPEGESMKEAEEGMREASMMRRPSRLYAAKVHTPEEIAGMREVCKLGRKVLNIAAAAIKPGITTDELDAIVHAECLKRDAYPSPLGYRKFPKSVCTSVNEVICHGIPDQRELLDGDIVNLDVSLFYKGFHGDLNATYPVGNVDQASLDLMATSKESLRQAISICKPGVAFAEIGNVIESVVKPKGYGIVTRYTGHGINQLVRAFFRFHCGPNILHYGKSKMPGFMKEGNIFTIEPMINAGASSLIHWSDDWTAATRDGKRSAQFEETILITATGAEILTDPKMPKKKK</sequence>
<dbReference type="InterPro" id="IPR002467">
    <property type="entry name" value="Pept_M24A_MAP1"/>
</dbReference>
<feature type="binding site" evidence="5">
    <location>
        <position position="296"/>
    </location>
    <ligand>
        <name>a divalent metal cation</name>
        <dbReference type="ChEBI" id="CHEBI:60240"/>
        <label>2</label>
        <note>catalytic</note>
    </ligand>
</feature>
<evidence type="ECO:0000256" key="4">
    <source>
        <dbReference type="ARBA" id="ARBA00022801"/>
    </source>
</evidence>
<evidence type="ECO:0000259" key="7">
    <source>
        <dbReference type="Pfam" id="PF00557"/>
    </source>
</evidence>
<dbReference type="Pfam" id="PF00557">
    <property type="entry name" value="Peptidase_M24"/>
    <property type="match status" value="1"/>
</dbReference>
<evidence type="ECO:0000256" key="3">
    <source>
        <dbReference type="ARBA" id="ARBA00022723"/>
    </source>
</evidence>
<evidence type="ECO:0000256" key="5">
    <source>
        <dbReference type="HAMAP-Rule" id="MF_03174"/>
    </source>
</evidence>
<reference evidence="8" key="1">
    <citation type="submission" date="2014-08" db="EMBL/GenBank/DDBJ databases">
        <authorList>
            <person name="Sharma Rahul"/>
            <person name="Thines Marco"/>
        </authorList>
    </citation>
    <scope>NUCLEOTIDE SEQUENCE</scope>
</reference>
<dbReference type="GO" id="GO:0005829">
    <property type="term" value="C:cytosol"/>
    <property type="evidence" value="ECO:0007669"/>
    <property type="project" value="TreeGrafter"/>
</dbReference>
<proteinExistence type="inferred from homology"/>
<dbReference type="CDD" id="cd01086">
    <property type="entry name" value="MetAP1"/>
    <property type="match status" value="1"/>
</dbReference>
<comment type="caution">
    <text evidence="5">Lacks conserved residue(s) required for the propagation of feature annotation.</text>
</comment>
<feature type="binding site" evidence="5">
    <location>
        <position position="233"/>
    </location>
    <ligand>
        <name>a divalent metal cation</name>
        <dbReference type="ChEBI" id="CHEBI:60240"/>
        <label>2</label>
        <note>catalytic</note>
    </ligand>
</feature>
<feature type="binding site" evidence="5">
    <location>
        <position position="366"/>
    </location>
    <ligand>
        <name>a divalent metal cation</name>
        <dbReference type="ChEBI" id="CHEBI:60240"/>
        <label>1</label>
    </ligand>
</feature>
<comment type="function">
    <text evidence="6">Cotranslationally removes the N-terminal methionine from nascent proteins. The N-terminal methionine is often cleaved when the second residue in the primary sequence is small and uncharged (Met-Ala-, Cys, Gly, Pro, Ser, Thr, or Val).</text>
</comment>
<protein>
    <recommendedName>
        <fullName evidence="6">Methionine aminopeptidase</fullName>
        <ecNumber evidence="6">3.4.11.18</ecNumber>
    </recommendedName>
</protein>
<dbReference type="InterPro" id="IPR001714">
    <property type="entry name" value="Pept_M24_MAP"/>
</dbReference>
<dbReference type="SUPFAM" id="SSF55920">
    <property type="entry name" value="Creatinase/aminopeptidase"/>
    <property type="match status" value="1"/>
</dbReference>
<dbReference type="HAMAP" id="MF_01974">
    <property type="entry name" value="MetAP_1"/>
    <property type="match status" value="1"/>
</dbReference>
<dbReference type="PANTHER" id="PTHR43330:SF7">
    <property type="entry name" value="METHIONINE AMINOPEPTIDASE 1"/>
    <property type="match status" value="1"/>
</dbReference>
<dbReference type="GO" id="GO:0070006">
    <property type="term" value="F:metalloaminopeptidase activity"/>
    <property type="evidence" value="ECO:0007669"/>
    <property type="project" value="UniProtKB-UniRule"/>
</dbReference>
<comment type="catalytic activity">
    <reaction evidence="5 6">
        <text>Release of N-terminal amino acids, preferentially methionine, from peptides and arylamides.</text>
        <dbReference type="EC" id="3.4.11.18"/>
    </reaction>
</comment>
<dbReference type="Gene3D" id="3.90.230.10">
    <property type="entry name" value="Creatinase/methionine aminopeptidase superfamily"/>
    <property type="match status" value="1"/>
</dbReference>
<comment type="cofactor">
    <cofactor evidence="5">
        <name>Co(2+)</name>
        <dbReference type="ChEBI" id="CHEBI:48828"/>
    </cofactor>
    <cofactor evidence="5">
        <name>Zn(2+)</name>
        <dbReference type="ChEBI" id="CHEBI:29105"/>
    </cofactor>
    <cofactor evidence="5">
        <name>Mn(2+)</name>
        <dbReference type="ChEBI" id="CHEBI:29035"/>
    </cofactor>
    <cofactor evidence="5">
        <name>Fe(2+)</name>
        <dbReference type="ChEBI" id="CHEBI:29033"/>
    </cofactor>
    <text evidence="5">Binds 2 divalent metal cations per subunit. Has a high-affinity and a low affinity metal-binding site. The true nature of the physiological cofactor is under debate. The enzyme is active with cobalt, zinc, manganese or divalent iron ions. Most likely, methionine aminopeptidases function as mononuclear Fe(2+)-metalloproteases under physiological conditions, and the catalytically relevant metal-binding site has been assigned to the histidine-containing high-affinity site.</text>
</comment>
<feature type="binding site" evidence="5">
    <location>
        <position position="233"/>
    </location>
    <ligand>
        <name>a divalent metal cation</name>
        <dbReference type="ChEBI" id="CHEBI:60240"/>
        <label>1</label>
    </ligand>
</feature>
<name>A0A0F7STT0_PHARH</name>